<protein>
    <recommendedName>
        <fullName evidence="1">Endonuclease GajA/Old nuclease/RecF-like AAA domain-containing protein</fullName>
    </recommendedName>
</protein>
<accession>A0A0G1U6W1</accession>
<organism evidence="2 3">
    <name type="scientific">Candidatus Beckwithbacteria bacterium GW2011_GWB1_47_15</name>
    <dbReference type="NCBI Taxonomy" id="1618371"/>
    <lineage>
        <taxon>Bacteria</taxon>
        <taxon>Candidatus Beckwithiibacteriota</taxon>
    </lineage>
</organism>
<dbReference type="Pfam" id="PF13175">
    <property type="entry name" value="AAA_15"/>
    <property type="match status" value="1"/>
</dbReference>
<comment type="caution">
    <text evidence="2">The sequence shown here is derived from an EMBL/GenBank/DDBJ whole genome shotgun (WGS) entry which is preliminary data.</text>
</comment>
<dbReference type="PANTHER" id="PTHR43581">
    <property type="entry name" value="ATP/GTP PHOSPHATASE"/>
    <property type="match status" value="1"/>
</dbReference>
<proteinExistence type="predicted"/>
<dbReference type="Proteomes" id="UP000033860">
    <property type="component" value="Unassembled WGS sequence"/>
</dbReference>
<dbReference type="InterPro" id="IPR041685">
    <property type="entry name" value="AAA_GajA/Old/RecF-like"/>
</dbReference>
<dbReference type="InterPro" id="IPR051396">
    <property type="entry name" value="Bact_Antivir_Def_Nuclease"/>
</dbReference>
<dbReference type="AlphaFoldDB" id="A0A0G1U6W1"/>
<dbReference type="InterPro" id="IPR027417">
    <property type="entry name" value="P-loop_NTPase"/>
</dbReference>
<dbReference type="PATRIC" id="fig|1618371.3.peg.164"/>
<dbReference type="PANTHER" id="PTHR43581:SF3">
    <property type="entry name" value="AAA+ ATPASE DOMAIN-CONTAINING PROTEIN"/>
    <property type="match status" value="1"/>
</dbReference>
<dbReference type="SUPFAM" id="SSF52540">
    <property type="entry name" value="P-loop containing nucleoside triphosphate hydrolases"/>
    <property type="match status" value="1"/>
</dbReference>
<feature type="domain" description="Endonuclease GajA/Old nuclease/RecF-like AAA" evidence="1">
    <location>
        <begin position="1"/>
        <end position="359"/>
    </location>
</feature>
<gene>
    <name evidence="2" type="ORF">UX85_C0001G0162</name>
</gene>
<name>A0A0G1U6W1_9BACT</name>
<evidence type="ECO:0000259" key="1">
    <source>
        <dbReference type="Pfam" id="PF13175"/>
    </source>
</evidence>
<dbReference type="EMBL" id="LCNT01000001">
    <property type="protein sequence ID" value="KKU61948.1"/>
    <property type="molecule type" value="Genomic_DNA"/>
</dbReference>
<evidence type="ECO:0000313" key="3">
    <source>
        <dbReference type="Proteomes" id="UP000033860"/>
    </source>
</evidence>
<reference evidence="2 3" key="1">
    <citation type="journal article" date="2015" name="Nature">
        <title>rRNA introns, odd ribosomes, and small enigmatic genomes across a large radiation of phyla.</title>
        <authorList>
            <person name="Brown C.T."/>
            <person name="Hug L.A."/>
            <person name="Thomas B.C."/>
            <person name="Sharon I."/>
            <person name="Castelle C.J."/>
            <person name="Singh A."/>
            <person name="Wilkins M.J."/>
            <person name="Williams K.H."/>
            <person name="Banfield J.F."/>
        </authorList>
    </citation>
    <scope>NUCLEOTIDE SEQUENCE [LARGE SCALE GENOMIC DNA]</scope>
</reference>
<sequence>MRYKKFLIQNYKAIKKATIELTDDGLVLLLGINESGKTSVLLAIESFDHTNDPTDENLKLKRYKQIRNKREITGVSEAKITAEIQMEKNDQKRIKETLLTDGFLDKDREREFQELLKIVGVIKICRKFVYQDAEFNQVVYELLDNGKKFLSLLKGEINEDAVCKSILKISPSVQYFEDFKDQIPEFISPVPGAQYYDLDWVNTLEGLFYHADPKLSISAFEAIKDDVARKTLERRVNNKLNKQFTQRWNKLKGVKTIHQADLIYLKTEQLFTFQIVGADRATVFSVDERSKGALWYFTFLLKTEFRKRKLRAQTGKTLYLIDEPGSNLHSSAQTNMREDFKTLASDSNVIYTTHNQYLIDTTNLSSTYITETSGGVIKATKYSQYLQGRSVKTSYFQPLLDAIKVQPFSLEIPWEKTLICEGIYDYIAYSIAFEDLLGKKLGFSIIPGEGASSLSPLISLSIAWGSKFLVLLDRDEEGVEQAERYSGNFKIFKDKILTLGDIAKLAKQNFEVEDLFSVRDKMKLATLAGVSLVKPPTKGSFDQILATIFLSQPLRRKVQDNLEKSTKKTFEGIYRHLNSLY</sequence>
<dbReference type="Gene3D" id="3.40.50.300">
    <property type="entry name" value="P-loop containing nucleotide triphosphate hydrolases"/>
    <property type="match status" value="1"/>
</dbReference>
<evidence type="ECO:0000313" key="2">
    <source>
        <dbReference type="EMBL" id="KKU61948.1"/>
    </source>
</evidence>